<reference evidence="1 2" key="1">
    <citation type="submission" date="2019-03" db="EMBL/GenBank/DDBJ databases">
        <title>First draft genome of Liparis tanakae, snailfish: a comprehensive survey of snailfish specific genes.</title>
        <authorList>
            <person name="Kim W."/>
            <person name="Song I."/>
            <person name="Jeong J.-H."/>
            <person name="Kim D."/>
            <person name="Kim S."/>
            <person name="Ryu S."/>
            <person name="Song J.Y."/>
            <person name="Lee S.K."/>
        </authorList>
    </citation>
    <scope>NUCLEOTIDE SEQUENCE [LARGE SCALE GENOMIC DNA]</scope>
    <source>
        <tissue evidence="1">Muscle</tissue>
    </source>
</reference>
<dbReference type="PROSITE" id="PS51257">
    <property type="entry name" value="PROKAR_LIPOPROTEIN"/>
    <property type="match status" value="1"/>
</dbReference>
<accession>A0A4Z2IXJ7</accession>
<protein>
    <submittedName>
        <fullName evidence="1">Uncharacterized protein</fullName>
    </submittedName>
</protein>
<name>A0A4Z2IXJ7_9TELE</name>
<dbReference type="EMBL" id="SRLO01000037">
    <property type="protein sequence ID" value="TNN82705.1"/>
    <property type="molecule type" value="Genomic_DNA"/>
</dbReference>
<dbReference type="AlphaFoldDB" id="A0A4Z2IXJ7"/>
<organism evidence="1 2">
    <name type="scientific">Liparis tanakae</name>
    <name type="common">Tanaka's snailfish</name>
    <dbReference type="NCBI Taxonomy" id="230148"/>
    <lineage>
        <taxon>Eukaryota</taxon>
        <taxon>Metazoa</taxon>
        <taxon>Chordata</taxon>
        <taxon>Craniata</taxon>
        <taxon>Vertebrata</taxon>
        <taxon>Euteleostomi</taxon>
        <taxon>Actinopterygii</taxon>
        <taxon>Neopterygii</taxon>
        <taxon>Teleostei</taxon>
        <taxon>Neoteleostei</taxon>
        <taxon>Acanthomorphata</taxon>
        <taxon>Eupercaria</taxon>
        <taxon>Perciformes</taxon>
        <taxon>Cottioidei</taxon>
        <taxon>Cottales</taxon>
        <taxon>Liparidae</taxon>
        <taxon>Liparis</taxon>
    </lineage>
</organism>
<comment type="caution">
    <text evidence="1">The sequence shown here is derived from an EMBL/GenBank/DDBJ whole genome shotgun (WGS) entry which is preliminary data.</text>
</comment>
<evidence type="ECO:0000313" key="1">
    <source>
        <dbReference type="EMBL" id="TNN82705.1"/>
    </source>
</evidence>
<evidence type="ECO:0000313" key="2">
    <source>
        <dbReference type="Proteomes" id="UP000314294"/>
    </source>
</evidence>
<dbReference type="Proteomes" id="UP000314294">
    <property type="component" value="Unassembled WGS sequence"/>
</dbReference>
<gene>
    <name evidence="1" type="ORF">EYF80_006946</name>
</gene>
<keyword evidence="2" id="KW-1185">Reference proteome</keyword>
<proteinExistence type="predicted"/>
<sequence>MKRSFDVILYSRGPSSPMAGIGLFGCHMENIWESARVKTEGFARQTRTIRRYGSNTKKEEKKLLSLLSETTPPALLFLLLLHLSPVVEVVRQDQDEPGDVNLLLSPLTLAFEKVGTPFSLP</sequence>